<dbReference type="InterPro" id="IPR001584">
    <property type="entry name" value="Integrase_cat-core"/>
</dbReference>
<reference evidence="3" key="1">
    <citation type="submission" date="2017-04" db="EMBL/GenBank/DDBJ databases">
        <title>Function of individual gut microbiota members based on whole genome sequencing of pure cultures obtained from chicken caecum.</title>
        <authorList>
            <person name="Medvecky M."/>
            <person name="Cejkova D."/>
            <person name="Polansky O."/>
            <person name="Karasova D."/>
            <person name="Kubasova T."/>
            <person name="Cizek A."/>
            <person name="Rychlik I."/>
        </authorList>
    </citation>
    <scope>NUCLEOTIDE SEQUENCE [LARGE SCALE GENOMIC DNA]</scope>
    <source>
        <strain evidence="3">An144</strain>
    </source>
</reference>
<comment type="caution">
    <text evidence="2">The sequence shown here is derived from an EMBL/GenBank/DDBJ whole genome shotgun (WGS) entry which is preliminary data.</text>
</comment>
<dbReference type="RefSeq" id="WP_016250498.1">
    <property type="nucleotide sequence ID" value="NZ_AP035890.1"/>
</dbReference>
<evidence type="ECO:0000313" key="3">
    <source>
        <dbReference type="Proteomes" id="UP000196074"/>
    </source>
</evidence>
<dbReference type="Pfam" id="PF13333">
    <property type="entry name" value="rve_2"/>
    <property type="match status" value="1"/>
</dbReference>
<organism evidence="2 3">
    <name type="scientific">Enterococcus cecorum</name>
    <dbReference type="NCBI Taxonomy" id="44008"/>
    <lineage>
        <taxon>Bacteria</taxon>
        <taxon>Bacillati</taxon>
        <taxon>Bacillota</taxon>
        <taxon>Bacilli</taxon>
        <taxon>Lactobacillales</taxon>
        <taxon>Enterococcaceae</taxon>
        <taxon>Enterococcus</taxon>
    </lineage>
</organism>
<protein>
    <submittedName>
        <fullName evidence="2">Transposase</fullName>
    </submittedName>
</protein>
<accession>A0A1Y4QR73</accession>
<proteinExistence type="predicted"/>
<sequence length="34" mass="4255">MEIERFIKYYNEQRIKEKLGWMSPVQYRLHLLAA</sequence>
<evidence type="ECO:0000259" key="1">
    <source>
        <dbReference type="Pfam" id="PF13333"/>
    </source>
</evidence>
<name>A0A1Y4QR73_9ENTE</name>
<feature type="domain" description="Integrase catalytic" evidence="1">
    <location>
        <begin position="2"/>
        <end position="31"/>
    </location>
</feature>
<dbReference type="Proteomes" id="UP000196074">
    <property type="component" value="Unassembled WGS sequence"/>
</dbReference>
<dbReference type="EMBL" id="NFLC01000050">
    <property type="protein sequence ID" value="OUQ07590.1"/>
    <property type="molecule type" value="Genomic_DNA"/>
</dbReference>
<dbReference type="GO" id="GO:0015074">
    <property type="term" value="P:DNA integration"/>
    <property type="evidence" value="ECO:0007669"/>
    <property type="project" value="InterPro"/>
</dbReference>
<dbReference type="AlphaFoldDB" id="A0A1Y4QR73"/>
<evidence type="ECO:0000313" key="2">
    <source>
        <dbReference type="EMBL" id="OUQ07590.1"/>
    </source>
</evidence>
<gene>
    <name evidence="2" type="ORF">B5E88_12075</name>
</gene>